<evidence type="ECO:0000313" key="3">
    <source>
        <dbReference type="EMBL" id="ABS14201.1"/>
    </source>
</evidence>
<dbReference type="STRING" id="439375.Oant_1484"/>
<dbReference type="SUPFAM" id="SSF47090">
    <property type="entry name" value="PGBD-like"/>
    <property type="match status" value="1"/>
</dbReference>
<dbReference type="SUPFAM" id="SSF53955">
    <property type="entry name" value="Lysozyme-like"/>
    <property type="match status" value="1"/>
</dbReference>
<keyword evidence="1" id="KW-0812">Transmembrane</keyword>
<evidence type="ECO:0000256" key="1">
    <source>
        <dbReference type="SAM" id="Phobius"/>
    </source>
</evidence>
<dbReference type="InterPro" id="IPR023346">
    <property type="entry name" value="Lysozyme-like_dom_sf"/>
</dbReference>
<reference evidence="3 4" key="1">
    <citation type="journal article" date="2011" name="J. Bacteriol.">
        <title>Genome of Ochrobactrum anthropi ATCC 49188 T, a versatile opportunistic pathogen and symbiont of several eukaryotic hosts.</title>
        <authorList>
            <person name="Chain P.S."/>
            <person name="Lang D.M."/>
            <person name="Comerci D.J."/>
            <person name="Malfatti S.A."/>
            <person name="Vergez L.M."/>
            <person name="Shin M."/>
            <person name="Ugalde R.A."/>
            <person name="Garcia E."/>
            <person name="Tolmasky M.E."/>
        </authorList>
    </citation>
    <scope>NUCLEOTIDE SEQUENCE [LARGE SCALE GENOMIC DNA]</scope>
    <source>
        <strain evidence="4">ATCC 49188 / DSM 6882 / CCUG 24695 / JCM 21032 / LMG 3331 / NBRC 15819 / NCTC 12168 / Alc 37</strain>
    </source>
</reference>
<feature type="transmembrane region" description="Helical" evidence="1">
    <location>
        <begin position="290"/>
        <end position="312"/>
    </location>
</feature>
<dbReference type="InterPro" id="IPR036366">
    <property type="entry name" value="PGBDSf"/>
</dbReference>
<dbReference type="AlphaFoldDB" id="A6WYZ7"/>
<dbReference type="KEGG" id="oan:Oant_1484"/>
<accession>A6WYZ7</accession>
<feature type="transmembrane region" description="Helical" evidence="1">
    <location>
        <begin position="264"/>
        <end position="284"/>
    </location>
</feature>
<evidence type="ECO:0000313" key="4">
    <source>
        <dbReference type="Proteomes" id="UP000002301"/>
    </source>
</evidence>
<dbReference type="HOGENOM" id="CLU_073833_0_0_5"/>
<dbReference type="PATRIC" id="fig|439375.7.peg.1555"/>
<dbReference type="InterPro" id="IPR002477">
    <property type="entry name" value="Peptidoglycan-bd-like"/>
</dbReference>
<dbReference type="Pfam" id="PF01471">
    <property type="entry name" value="PG_binding_1"/>
    <property type="match status" value="1"/>
</dbReference>
<dbReference type="InterPro" id="IPR052354">
    <property type="entry name" value="Cell_Wall_Dynamics_Protein"/>
</dbReference>
<dbReference type="InterPro" id="IPR036365">
    <property type="entry name" value="PGBD-like_sf"/>
</dbReference>
<dbReference type="PANTHER" id="PTHR34408">
    <property type="entry name" value="FAMILY PROTEIN, PUTATIVE-RELATED"/>
    <property type="match status" value="1"/>
</dbReference>
<gene>
    <name evidence="3" type="ordered locus">Oant_1484</name>
</gene>
<keyword evidence="1" id="KW-0472">Membrane</keyword>
<sequence>MLKIIQKIVGGNLTSAQKANANSVIVALNEFGPAVGLNQPHRLAQYLAQILHESGSFRYDREVWGPTEAQKRYDTRTDLGNTAALDGDGYLFRGRTSIQITGKYNTTAFRDWCRTLASSTSLTVPDFVKDPDAMNTDPWEGLGPIWYWDTRNLNVYADRGDNEMITKKINGGLNGYQDRLDWYTKTALVLLGYDRGDIRSFQKAKGLAVDGIAGPRTRSALHKALVSLTAPVAQSDSVMSAPVVEEKPVVPPVVEQKAKSQTNLWGWLTTALGGGGAGITALLGADWKSILAFGGLGLGGLVILTVVGPQIARAIRNIQQELA</sequence>
<dbReference type="RefSeq" id="WP_012091539.1">
    <property type="nucleotide sequence ID" value="NC_009667.1"/>
</dbReference>
<dbReference type="PANTHER" id="PTHR34408:SF2">
    <property type="entry name" value="CELL WALL-BINDING PROTEIN YWSB"/>
    <property type="match status" value="1"/>
</dbReference>
<proteinExistence type="predicted"/>
<dbReference type="Gene3D" id="1.10.101.10">
    <property type="entry name" value="PGBD-like superfamily/PGBD"/>
    <property type="match status" value="1"/>
</dbReference>
<dbReference type="EMBL" id="CP000758">
    <property type="protein sequence ID" value="ABS14201.1"/>
    <property type="molecule type" value="Genomic_DNA"/>
</dbReference>
<dbReference type="Gene3D" id="1.10.530.10">
    <property type="match status" value="1"/>
</dbReference>
<dbReference type="eggNOG" id="COG3179">
    <property type="taxonomic scope" value="Bacteria"/>
</dbReference>
<keyword evidence="1" id="KW-1133">Transmembrane helix</keyword>
<protein>
    <submittedName>
        <fullName evidence="3">Chitinase-like protein</fullName>
    </submittedName>
</protein>
<evidence type="ECO:0000259" key="2">
    <source>
        <dbReference type="Pfam" id="PF01471"/>
    </source>
</evidence>
<feature type="domain" description="Peptidoglycan binding-like" evidence="2">
    <location>
        <begin position="198"/>
        <end position="221"/>
    </location>
</feature>
<dbReference type="CAZy" id="GH19">
    <property type="family name" value="Glycoside Hydrolase Family 19"/>
</dbReference>
<keyword evidence="4" id="KW-1185">Reference proteome</keyword>
<organism evidence="3 4">
    <name type="scientific">Brucella anthropi (strain ATCC 49188 / DSM 6882 / CCUG 24695 / JCM 21032 / LMG 3331 / NBRC 15819 / NCTC 12168 / Alc 37)</name>
    <name type="common">Ochrobactrum anthropi</name>
    <dbReference type="NCBI Taxonomy" id="439375"/>
    <lineage>
        <taxon>Bacteria</taxon>
        <taxon>Pseudomonadati</taxon>
        <taxon>Pseudomonadota</taxon>
        <taxon>Alphaproteobacteria</taxon>
        <taxon>Hyphomicrobiales</taxon>
        <taxon>Brucellaceae</taxon>
        <taxon>Brucella/Ochrobactrum group</taxon>
        <taxon>Brucella</taxon>
    </lineage>
</organism>
<name>A6WYZ7_BRUA4</name>
<dbReference type="Proteomes" id="UP000002301">
    <property type="component" value="Chromosome 1"/>
</dbReference>